<comment type="caution">
    <text evidence="1">The sequence shown here is derived from an EMBL/GenBank/DDBJ whole genome shotgun (WGS) entry which is preliminary data.</text>
</comment>
<sequence length="98" mass="10845">MQDELSDLHRQVLATFGQPVTIISDTGSLDSTGIISRELIPTGLNDGVLQEVTVMSLDSQLAIKRGIKITSASQQWTVDRKLKDDGHLAYWSIHETRP</sequence>
<organism evidence="1 2">
    <name type="scientific">Endozoicomonas lisbonensis</name>
    <dbReference type="NCBI Taxonomy" id="3120522"/>
    <lineage>
        <taxon>Bacteria</taxon>
        <taxon>Pseudomonadati</taxon>
        <taxon>Pseudomonadota</taxon>
        <taxon>Gammaproteobacteria</taxon>
        <taxon>Oceanospirillales</taxon>
        <taxon>Endozoicomonadaceae</taxon>
        <taxon>Endozoicomonas</taxon>
    </lineage>
</organism>
<dbReference type="RefSeq" id="WP_354009848.1">
    <property type="nucleotide sequence ID" value="NZ_JBEWTA010000001.1"/>
</dbReference>
<gene>
    <name evidence="1" type="ORF">V5J35_000616</name>
</gene>
<dbReference type="InterPro" id="IPR053734">
    <property type="entry name" value="Phage_Head-Tail_Connect_sf"/>
</dbReference>
<proteinExistence type="predicted"/>
<dbReference type="EMBL" id="JBEWTB010000002">
    <property type="protein sequence ID" value="MET4755424.1"/>
    <property type="molecule type" value="Genomic_DNA"/>
</dbReference>
<dbReference type="Gene3D" id="2.40.10.180">
    <property type="entry name" value="Phage tail proteins"/>
    <property type="match status" value="1"/>
</dbReference>
<reference evidence="1 2" key="1">
    <citation type="submission" date="2024-06" db="EMBL/GenBank/DDBJ databases">
        <title>Genomic Encyclopedia of Type Strains, Phase V (KMG-V): Genome sequencing to study the core and pangenomes of soil and plant-associated prokaryotes.</title>
        <authorList>
            <person name="Whitman W."/>
        </authorList>
    </citation>
    <scope>NUCLEOTIDE SEQUENCE [LARGE SCALE GENOMIC DNA]</scope>
    <source>
        <strain evidence="1 2">NE40</strain>
    </source>
</reference>
<name>A0ABV2SCC9_9GAMM</name>
<evidence type="ECO:0000313" key="2">
    <source>
        <dbReference type="Proteomes" id="UP001549366"/>
    </source>
</evidence>
<keyword evidence="2" id="KW-1185">Reference proteome</keyword>
<evidence type="ECO:0000313" key="1">
    <source>
        <dbReference type="EMBL" id="MET4755424.1"/>
    </source>
</evidence>
<accession>A0ABV2SCC9</accession>
<dbReference type="Proteomes" id="UP001549366">
    <property type="component" value="Unassembled WGS sequence"/>
</dbReference>
<protein>
    <submittedName>
        <fullName evidence="1">Uncharacterized protein</fullName>
    </submittedName>
</protein>